<dbReference type="HAMAP" id="MF_00320">
    <property type="entry name" value="RNApol_arch_Rpo3"/>
    <property type="match status" value="1"/>
</dbReference>
<comment type="caution">
    <text evidence="5">The sequence shown here is derived from an EMBL/GenBank/DDBJ whole genome shotgun (WGS) entry which is preliminary data.</text>
</comment>
<evidence type="ECO:0000256" key="2">
    <source>
        <dbReference type="ARBA" id="ARBA00023163"/>
    </source>
</evidence>
<keyword evidence="2" id="KW-0804">Transcription</keyword>
<comment type="similarity">
    <text evidence="3">Belongs to the archaeal Rpo3/eukaryotic RPB3 RNA polymerase subunit family.</text>
</comment>
<dbReference type="Pfam" id="PF01193">
    <property type="entry name" value="RNA_pol_L"/>
    <property type="match status" value="1"/>
</dbReference>
<dbReference type="Proteomes" id="UP000070089">
    <property type="component" value="Unassembled WGS sequence"/>
</dbReference>
<dbReference type="GO" id="GO:0005666">
    <property type="term" value="C:RNA polymerase III complex"/>
    <property type="evidence" value="ECO:0007669"/>
    <property type="project" value="TreeGrafter"/>
</dbReference>
<name>A0A132NNT5_GIAIN</name>
<dbReference type="Gene3D" id="2.170.120.12">
    <property type="entry name" value="DNA-directed RNA polymerase, insert domain"/>
    <property type="match status" value="1"/>
</dbReference>
<feature type="domain" description="DNA-directed RNA polymerase RpoA/D/Rpb3-type" evidence="4">
    <location>
        <begin position="42"/>
        <end position="341"/>
    </location>
</feature>
<evidence type="ECO:0000256" key="1">
    <source>
        <dbReference type="ARBA" id="ARBA00022478"/>
    </source>
</evidence>
<dbReference type="InterPro" id="IPR050518">
    <property type="entry name" value="Rpo3/RPB3_RNA_Pol_subunit"/>
</dbReference>
<dbReference type="InterPro" id="IPR036643">
    <property type="entry name" value="RNApol_insert_sf"/>
</dbReference>
<dbReference type="SMART" id="SM00662">
    <property type="entry name" value="RPOLD"/>
    <property type="match status" value="1"/>
</dbReference>
<accession>A0A132NNT5</accession>
<dbReference type="PANTHER" id="PTHR11800">
    <property type="entry name" value="DNA-DIRECTED RNA POLYMERASE"/>
    <property type="match status" value="1"/>
</dbReference>
<evidence type="ECO:0000259" key="4">
    <source>
        <dbReference type="SMART" id="SM00662"/>
    </source>
</evidence>
<gene>
    <name evidence="5" type="ORF">QR46_4331</name>
</gene>
<dbReference type="GO" id="GO:0006351">
    <property type="term" value="P:DNA-templated transcription"/>
    <property type="evidence" value="ECO:0007669"/>
    <property type="project" value="InterPro"/>
</dbReference>
<reference evidence="5 6" key="1">
    <citation type="journal article" date="2015" name="Mol. Biochem. Parasitol.">
        <title>Identification of polymorphic genes for use in assemblage B genotyping assays through comparative genomics of multiple assemblage B Giardia duodenalis isolates.</title>
        <authorList>
            <person name="Wielinga C."/>
            <person name="Thompson R.C."/>
            <person name="Monis P."/>
            <person name="Ryan U."/>
        </authorList>
    </citation>
    <scope>NUCLEOTIDE SEQUENCE [LARGE SCALE GENOMIC DNA]</scope>
    <source>
        <strain evidence="5 6">BAH15c1</strain>
    </source>
</reference>
<evidence type="ECO:0000256" key="3">
    <source>
        <dbReference type="ARBA" id="ARBA00025804"/>
    </source>
</evidence>
<dbReference type="InterPro" id="IPR011263">
    <property type="entry name" value="DNA-dir_RNA_pol_RpoA/D/Rpb3"/>
</dbReference>
<proteinExistence type="inferred from homology"/>
<dbReference type="InterPro" id="IPR036603">
    <property type="entry name" value="RBP11-like"/>
</dbReference>
<dbReference type="GO" id="GO:0005736">
    <property type="term" value="C:RNA polymerase I complex"/>
    <property type="evidence" value="ECO:0007669"/>
    <property type="project" value="TreeGrafter"/>
</dbReference>
<dbReference type="InterPro" id="IPR033901">
    <property type="entry name" value="RNAPI/III_AC40"/>
</dbReference>
<protein>
    <submittedName>
        <fullName evidence="5">RNA polymerase I/ and III/ AC40 subunit D/ DNA-directed</fullName>
    </submittedName>
</protein>
<dbReference type="SUPFAM" id="SSF56553">
    <property type="entry name" value="Insert subdomain of RNA polymerase alpha subunit"/>
    <property type="match status" value="1"/>
</dbReference>
<dbReference type="AlphaFoldDB" id="A0A132NNT5"/>
<dbReference type="GO" id="GO:0003899">
    <property type="term" value="F:DNA-directed RNA polymerase activity"/>
    <property type="evidence" value="ECO:0007669"/>
    <property type="project" value="InterPro"/>
</dbReference>
<dbReference type="InterPro" id="IPR022842">
    <property type="entry name" value="RNAP_Rpo3/Rpb3/RPAC1"/>
</dbReference>
<dbReference type="VEuPathDB" id="GiardiaDB:QR46_4331"/>
<evidence type="ECO:0000313" key="6">
    <source>
        <dbReference type="Proteomes" id="UP000070089"/>
    </source>
</evidence>
<dbReference type="GO" id="GO:0046983">
    <property type="term" value="F:protein dimerization activity"/>
    <property type="evidence" value="ECO:0007669"/>
    <property type="project" value="InterPro"/>
</dbReference>
<dbReference type="PANTHER" id="PTHR11800:SF13">
    <property type="entry name" value="DNA-DIRECTED RNA POLYMERASES I AND III SUBUNIT RPAC1"/>
    <property type="match status" value="1"/>
</dbReference>
<dbReference type="Gene3D" id="3.30.1360.10">
    <property type="entry name" value="RNA polymerase, RBP11-like subunit"/>
    <property type="match status" value="1"/>
</dbReference>
<evidence type="ECO:0000313" key="5">
    <source>
        <dbReference type="EMBL" id="KWX11704.1"/>
    </source>
</evidence>
<dbReference type="OrthoDB" id="270173at2759"/>
<dbReference type="SUPFAM" id="SSF55257">
    <property type="entry name" value="RBP11-like subunits of RNA polymerase"/>
    <property type="match status" value="1"/>
</dbReference>
<organism evidence="5 6">
    <name type="scientific">Giardia duodenalis assemblage B</name>
    <dbReference type="NCBI Taxonomy" id="1394984"/>
    <lineage>
        <taxon>Eukaryota</taxon>
        <taxon>Metamonada</taxon>
        <taxon>Diplomonadida</taxon>
        <taxon>Hexamitidae</taxon>
        <taxon>Giardiinae</taxon>
        <taxon>Giardia</taxon>
    </lineage>
</organism>
<dbReference type="EMBL" id="JXTI01000162">
    <property type="protein sequence ID" value="KWX11704.1"/>
    <property type="molecule type" value="Genomic_DNA"/>
</dbReference>
<dbReference type="CDD" id="cd07032">
    <property type="entry name" value="RNAP_I_II_AC40"/>
    <property type="match status" value="1"/>
</dbReference>
<dbReference type="Pfam" id="PF01000">
    <property type="entry name" value="RNA_pol_A_bac"/>
    <property type="match status" value="1"/>
</dbReference>
<keyword evidence="1" id="KW-0240">DNA-directed RNA polymerase</keyword>
<sequence>MSAQLTLQSVKTDVLSLDDMVTDLSAFQSRLEYIIRKDEYDLFSFDVINLSPVIANTIRRIILDEVPTIAIDTVVVHENSSIIADEIFSHRLGLVPMNIDPRLFEYHEDGDKIHERNTVVFKLDVTAPATYPGSFQDGEPRWFYVYSRDIHWVPIGGQKNWLPEQEVRPGTSSLPAPLDPDILLAKLAPGQRIFCEIYCHKGVGRTHAKFQPVGTAWYKMKTQVSLDKDALLQHPEIGGNADKLVEKLHKVCPVGVFAGVDRQLDIEDFSTRHPERVEACTLCRECIAGFTDEQSQCGVRIELIKTHLVFTIESCSWYRARDIYLEALTVMQQKAVLLKSSLKTGELIEE</sequence>
<dbReference type="InterPro" id="IPR011262">
    <property type="entry name" value="DNA-dir_RNA_pol_insert"/>
</dbReference>